<accession>W1NUH2</accession>
<gene>
    <name evidence="1" type="ORF">AMTR_s00114p00100350</name>
</gene>
<dbReference type="AlphaFoldDB" id="W1NUH2"/>
<protein>
    <submittedName>
        <fullName evidence="1">Uncharacterized protein</fullName>
    </submittedName>
</protein>
<dbReference type="HOGENOM" id="CLU_1770570_0_0_1"/>
<name>W1NUH2_AMBTC</name>
<organism evidence="1 2">
    <name type="scientific">Amborella trichopoda</name>
    <dbReference type="NCBI Taxonomy" id="13333"/>
    <lineage>
        <taxon>Eukaryota</taxon>
        <taxon>Viridiplantae</taxon>
        <taxon>Streptophyta</taxon>
        <taxon>Embryophyta</taxon>
        <taxon>Tracheophyta</taxon>
        <taxon>Spermatophyta</taxon>
        <taxon>Magnoliopsida</taxon>
        <taxon>Amborellales</taxon>
        <taxon>Amborellaceae</taxon>
        <taxon>Amborella</taxon>
    </lineage>
</organism>
<keyword evidence="2" id="KW-1185">Reference proteome</keyword>
<sequence>MVKRAGRALLWPKPRLQAALYALVRSVLGQDDKGNRASRSIANPRRVLGEGKGGGGGGTHYLHDVLRKRRASLIQVDPSKIGVEGKKNLYEIYFDIYLVRTNILDIIIARKRRVHILLLVRQYFETLEKEPLTVSLFAVCWIETICV</sequence>
<proteinExistence type="predicted"/>
<reference evidence="2" key="1">
    <citation type="journal article" date="2013" name="Science">
        <title>The Amborella genome and the evolution of flowering plants.</title>
        <authorList>
            <consortium name="Amborella Genome Project"/>
        </authorList>
    </citation>
    <scope>NUCLEOTIDE SEQUENCE [LARGE SCALE GENOMIC DNA]</scope>
</reference>
<dbReference type="Proteomes" id="UP000017836">
    <property type="component" value="Unassembled WGS sequence"/>
</dbReference>
<dbReference type="Gramene" id="ERM98920">
    <property type="protein sequence ID" value="ERM98920"/>
    <property type="gene ID" value="AMTR_s00114p00100350"/>
</dbReference>
<evidence type="ECO:0000313" key="1">
    <source>
        <dbReference type="EMBL" id="ERM98920.1"/>
    </source>
</evidence>
<evidence type="ECO:0000313" key="2">
    <source>
        <dbReference type="Proteomes" id="UP000017836"/>
    </source>
</evidence>
<dbReference type="EMBL" id="KI395136">
    <property type="protein sequence ID" value="ERM98920.1"/>
    <property type="molecule type" value="Genomic_DNA"/>
</dbReference>